<proteinExistence type="predicted"/>
<protein>
    <recommendedName>
        <fullName evidence="3">Peptidase S9 prolyl oligopeptidase catalytic domain-containing protein</fullName>
    </recommendedName>
</protein>
<dbReference type="InterPro" id="IPR001375">
    <property type="entry name" value="Peptidase_S9_cat"/>
</dbReference>
<gene>
    <name evidence="4" type="ORF">MARGE09_P4034</name>
</gene>
<dbReference type="Gene3D" id="3.40.50.1820">
    <property type="entry name" value="alpha/beta hydrolase"/>
    <property type="match status" value="1"/>
</dbReference>
<name>A0AAN1WLK5_9GAMM</name>
<dbReference type="SUPFAM" id="SSF53474">
    <property type="entry name" value="alpha/beta-Hydrolases"/>
    <property type="match status" value="1"/>
</dbReference>
<evidence type="ECO:0000259" key="3">
    <source>
        <dbReference type="Pfam" id="PF00326"/>
    </source>
</evidence>
<dbReference type="GO" id="GO:0006508">
    <property type="term" value="P:proteolysis"/>
    <property type="evidence" value="ECO:0007669"/>
    <property type="project" value="InterPro"/>
</dbReference>
<evidence type="ECO:0000313" key="4">
    <source>
        <dbReference type="EMBL" id="BCD99832.1"/>
    </source>
</evidence>
<feature type="signal peptide" evidence="2">
    <location>
        <begin position="1"/>
        <end position="20"/>
    </location>
</feature>
<evidence type="ECO:0000256" key="1">
    <source>
        <dbReference type="ARBA" id="ARBA00022801"/>
    </source>
</evidence>
<evidence type="ECO:0000256" key="2">
    <source>
        <dbReference type="SAM" id="SignalP"/>
    </source>
</evidence>
<reference evidence="4 5" key="1">
    <citation type="journal article" date="2022" name="IScience">
        <title>An ultrasensitive nanofiber-based assay for enzymatic hydrolysis and deep-sea microbial degradation of cellulose.</title>
        <authorList>
            <person name="Tsudome M."/>
            <person name="Tachioka M."/>
            <person name="Miyazaki M."/>
            <person name="Uchimura K."/>
            <person name="Tsuda M."/>
            <person name="Takaki Y."/>
            <person name="Deguchi S."/>
        </authorList>
    </citation>
    <scope>NUCLEOTIDE SEQUENCE [LARGE SCALE GENOMIC DNA]</scope>
    <source>
        <strain evidence="4 5">GE09</strain>
    </source>
</reference>
<sequence length="627" mass="71114">MKILSFLLVTLSLIASNSWASSSITIKPSPADFAKLPQASYFQLSPDGKSIAYEMVYEGKPALITKALAADSDIKLGALPLNGAHLQWFRWVNNERLLVAIRMTAEGYTLRKPTYKVTVPKRSFIRVFSVDRSGLNPVYFDMEANKYGYTLNYPRLISLLDDDPEHVLLSLDLLEDKFDKAQIHKVNIYTGKKTLVERNRSGYSYFMADNQGKLRVAFRFGVGAGTDVAIYTRPSEDASFKLLEKKSFMDKSALKPVRFDYARDNVLILTSGELEDDNYDQDDEDLFELDIVTGKWLGPHADKIRDNTKAVLEKTFKGKRVRLRSWVDDVTLEKAIYEVYSDTSPPQYFLLNLKERRMDFLAAAYPQLEGVALAKMQAVEYEARDGLKIPAYLSLPASAEGKGKPKLPAIIFPHGGPWARDYWGFNNYVQFFASKGYAVFQPQFRGSKGFGFEHLRAGDQQWGLGIQNDITDGVNWLVKEEIIDPKKVCIVGASFGGYAAGMGLASTPELYQCGISINGVLDMKFFNRDTLWHNEYNQELTNPEWGLAKVSPYHLIKKIDDPMLIIYGEDDSVVDPEHSTKMHKRLKKKGKSTEIVKLPKGEHWRTIEANEIKMFEAMDRFLSTYLN</sequence>
<accession>A0AAN1WLK5</accession>
<keyword evidence="5" id="KW-1185">Reference proteome</keyword>
<dbReference type="AlphaFoldDB" id="A0AAN1WLK5"/>
<dbReference type="RefSeq" id="WP_236985129.1">
    <property type="nucleotide sequence ID" value="NZ_AP023086.1"/>
</dbReference>
<dbReference type="KEGG" id="marq:MARGE09_P4034"/>
<dbReference type="Pfam" id="PF00326">
    <property type="entry name" value="Peptidase_S9"/>
    <property type="match status" value="1"/>
</dbReference>
<evidence type="ECO:0000313" key="5">
    <source>
        <dbReference type="Proteomes" id="UP001320119"/>
    </source>
</evidence>
<dbReference type="PANTHER" id="PTHR42776">
    <property type="entry name" value="SERINE PEPTIDASE S9 FAMILY MEMBER"/>
    <property type="match status" value="1"/>
</dbReference>
<dbReference type="Proteomes" id="UP001320119">
    <property type="component" value="Chromosome"/>
</dbReference>
<dbReference type="PANTHER" id="PTHR42776:SF27">
    <property type="entry name" value="DIPEPTIDYL PEPTIDASE FAMILY MEMBER 6"/>
    <property type="match status" value="1"/>
</dbReference>
<dbReference type="GO" id="GO:0004252">
    <property type="term" value="F:serine-type endopeptidase activity"/>
    <property type="evidence" value="ECO:0007669"/>
    <property type="project" value="TreeGrafter"/>
</dbReference>
<dbReference type="InterPro" id="IPR029058">
    <property type="entry name" value="AB_hydrolase_fold"/>
</dbReference>
<keyword evidence="1" id="KW-0378">Hydrolase</keyword>
<dbReference type="EMBL" id="AP023086">
    <property type="protein sequence ID" value="BCD99832.1"/>
    <property type="molecule type" value="Genomic_DNA"/>
</dbReference>
<organism evidence="4 5">
    <name type="scientific">Marinagarivorans cellulosilyticus</name>
    <dbReference type="NCBI Taxonomy" id="2721545"/>
    <lineage>
        <taxon>Bacteria</taxon>
        <taxon>Pseudomonadati</taxon>
        <taxon>Pseudomonadota</taxon>
        <taxon>Gammaproteobacteria</taxon>
        <taxon>Cellvibrionales</taxon>
        <taxon>Cellvibrionaceae</taxon>
        <taxon>Marinagarivorans</taxon>
    </lineage>
</organism>
<feature type="chain" id="PRO_5042877112" description="Peptidase S9 prolyl oligopeptidase catalytic domain-containing protein" evidence="2">
    <location>
        <begin position="21"/>
        <end position="627"/>
    </location>
</feature>
<keyword evidence="2" id="KW-0732">Signal</keyword>
<feature type="domain" description="Peptidase S9 prolyl oligopeptidase catalytic" evidence="3">
    <location>
        <begin position="423"/>
        <end position="627"/>
    </location>
</feature>